<dbReference type="SUPFAM" id="SSF141322">
    <property type="entry name" value="NfeD domain-like"/>
    <property type="match status" value="1"/>
</dbReference>
<feature type="signal peptide" evidence="6">
    <location>
        <begin position="1"/>
        <end position="24"/>
    </location>
</feature>
<keyword evidence="4 5" id="KW-0472">Membrane</keyword>
<proteinExistence type="predicted"/>
<sequence>MKKLGLILFTAACLLGLGSLASLAVSPGGDGPVWVINLADTINPGSEQFLIQSLDKAEKDNACLVVIQIDTPGGLADSMRHMVQAIIKSRVPVAVFVAPAGARATSAGAFIVLAGHVSAMAPATHLGAASPVGAGGSDIKGTMAKKAKSDLAALITSLAKRKGVDPELAKEMVTEARSFDAVKAKEAGLVDLLARDVDDLLKALEGRTVATGLGKITISTKGKGLKVHEPGLRDKILSALANPNLAYILLMIGLGGLYFELSHPGTILPGVVGALCLILAFFALSALPVSFAGMALIGLSVVLFIAEIKITSYGLLSVAGAISLLLGSLMLFETGDAGALVGISLTVLIPTVAATIVFFASLAYLAGKAQMTKSITGMEGLVGEKGVVTSPGKVRIMGELWRARGTEGLEPDRVVKVVGHEGLDLQVVPYDSVVFEDKNNSPDKE</sequence>
<feature type="transmembrane region" description="Helical" evidence="5">
    <location>
        <begin position="338"/>
        <end position="365"/>
    </location>
</feature>
<evidence type="ECO:0000256" key="3">
    <source>
        <dbReference type="ARBA" id="ARBA00022989"/>
    </source>
</evidence>
<dbReference type="InterPro" id="IPR029045">
    <property type="entry name" value="ClpP/crotonase-like_dom_sf"/>
</dbReference>
<dbReference type="PANTHER" id="PTHR33507:SF4">
    <property type="entry name" value="NODULATION COMPETITIVENESS PROTEIN NFED"/>
    <property type="match status" value="1"/>
</dbReference>
<dbReference type="Gene3D" id="2.40.50.140">
    <property type="entry name" value="Nucleic acid-binding proteins"/>
    <property type="match status" value="1"/>
</dbReference>
<keyword evidence="3 5" id="KW-1133">Transmembrane helix</keyword>
<feature type="transmembrane region" description="Helical" evidence="5">
    <location>
        <begin position="313"/>
        <end position="332"/>
    </location>
</feature>
<dbReference type="PATRIC" id="fig|1429043.3.peg.4359"/>
<dbReference type="InterPro" id="IPR002810">
    <property type="entry name" value="NfeD-like_C"/>
</dbReference>
<dbReference type="EMBL" id="AZAC01000034">
    <property type="protein sequence ID" value="KIX12174.1"/>
    <property type="molecule type" value="Genomic_DNA"/>
</dbReference>
<feature type="domain" description="NfeD-like C-terminal" evidence="7">
    <location>
        <begin position="379"/>
        <end position="429"/>
    </location>
</feature>
<dbReference type="Pfam" id="PF24961">
    <property type="entry name" value="NfeD_membrane"/>
    <property type="match status" value="1"/>
</dbReference>
<evidence type="ECO:0000313" key="10">
    <source>
        <dbReference type="EMBL" id="KIX12174.1"/>
    </source>
</evidence>
<evidence type="ECO:0000256" key="5">
    <source>
        <dbReference type="SAM" id="Phobius"/>
    </source>
</evidence>
<dbReference type="Proteomes" id="UP000032233">
    <property type="component" value="Unassembled WGS sequence"/>
</dbReference>
<dbReference type="CDD" id="cd07020">
    <property type="entry name" value="Clp_protease_NfeD_1"/>
    <property type="match status" value="1"/>
</dbReference>
<feature type="transmembrane region" description="Helical" evidence="5">
    <location>
        <begin position="289"/>
        <end position="306"/>
    </location>
</feature>
<dbReference type="InterPro" id="IPR052165">
    <property type="entry name" value="Membrane_assoc_protease"/>
</dbReference>
<evidence type="ECO:0000259" key="8">
    <source>
        <dbReference type="Pfam" id="PF24961"/>
    </source>
</evidence>
<dbReference type="Gene3D" id="3.90.226.10">
    <property type="entry name" value="2-enoyl-CoA Hydratase, Chain A, domain 1"/>
    <property type="match status" value="1"/>
</dbReference>
<dbReference type="InterPro" id="IPR056739">
    <property type="entry name" value="NfeD_membrane"/>
</dbReference>
<organism evidence="10 11">
    <name type="scientific">Dethiosulfatarculus sandiegensis</name>
    <dbReference type="NCBI Taxonomy" id="1429043"/>
    <lineage>
        <taxon>Bacteria</taxon>
        <taxon>Pseudomonadati</taxon>
        <taxon>Thermodesulfobacteriota</taxon>
        <taxon>Desulfarculia</taxon>
        <taxon>Desulfarculales</taxon>
        <taxon>Desulfarculaceae</taxon>
        <taxon>Dethiosulfatarculus</taxon>
    </lineage>
</organism>
<reference evidence="10 11" key="1">
    <citation type="submission" date="2013-11" db="EMBL/GenBank/DDBJ databases">
        <title>Metagenomic analysis of a methanogenic consortium involved in long chain n-alkane degradation.</title>
        <authorList>
            <person name="Davidova I.A."/>
            <person name="Callaghan A.V."/>
            <person name="Wawrik B."/>
            <person name="Pruitt S."/>
            <person name="Marks C."/>
            <person name="Duncan K.E."/>
            <person name="Suflita J.M."/>
        </authorList>
    </citation>
    <scope>NUCLEOTIDE SEQUENCE [LARGE SCALE GENOMIC DNA]</scope>
    <source>
        <strain evidence="10 11">SPR</strain>
    </source>
</reference>
<comment type="subcellular location">
    <subcellularLocation>
        <location evidence="1">Membrane</location>
        <topology evidence="1">Multi-pass membrane protein</topology>
    </subcellularLocation>
</comment>
<feature type="transmembrane region" description="Helical" evidence="5">
    <location>
        <begin position="236"/>
        <end position="259"/>
    </location>
</feature>
<dbReference type="GO" id="GO:0008233">
    <property type="term" value="F:peptidase activity"/>
    <property type="evidence" value="ECO:0007669"/>
    <property type="project" value="UniProtKB-KW"/>
</dbReference>
<evidence type="ECO:0000256" key="1">
    <source>
        <dbReference type="ARBA" id="ARBA00004141"/>
    </source>
</evidence>
<dbReference type="STRING" id="1429043.X474_20580"/>
<name>A0A0D2J1S7_9BACT</name>
<dbReference type="GO" id="GO:0006508">
    <property type="term" value="P:proteolysis"/>
    <property type="evidence" value="ECO:0007669"/>
    <property type="project" value="UniProtKB-KW"/>
</dbReference>
<dbReference type="RefSeq" id="WP_044350980.1">
    <property type="nucleotide sequence ID" value="NZ_AZAC01000034.1"/>
</dbReference>
<dbReference type="InParanoid" id="A0A0D2J1S7"/>
<protein>
    <submittedName>
        <fullName evidence="10">Serine protease</fullName>
    </submittedName>
</protein>
<evidence type="ECO:0000259" key="7">
    <source>
        <dbReference type="Pfam" id="PF01957"/>
    </source>
</evidence>
<dbReference type="Pfam" id="PF01957">
    <property type="entry name" value="NfeD"/>
    <property type="match status" value="1"/>
</dbReference>
<dbReference type="AlphaFoldDB" id="A0A0D2J1S7"/>
<keyword evidence="10" id="KW-0645">Protease</keyword>
<dbReference type="InterPro" id="IPR056738">
    <property type="entry name" value="NfeD1b_N"/>
</dbReference>
<feature type="chain" id="PRO_5002255721" evidence="6">
    <location>
        <begin position="25"/>
        <end position="445"/>
    </location>
</feature>
<dbReference type="OrthoDB" id="5289056at2"/>
<keyword evidence="11" id="KW-1185">Reference proteome</keyword>
<gene>
    <name evidence="10" type="ORF">X474_20580</name>
</gene>
<feature type="domain" description="NfeD1b N-terminal" evidence="9">
    <location>
        <begin position="33"/>
        <end position="196"/>
    </location>
</feature>
<keyword evidence="2 5" id="KW-0812">Transmembrane</keyword>
<keyword evidence="10" id="KW-0378">Hydrolase</keyword>
<dbReference type="SUPFAM" id="SSF52096">
    <property type="entry name" value="ClpP/crotonase"/>
    <property type="match status" value="1"/>
</dbReference>
<dbReference type="GO" id="GO:0016020">
    <property type="term" value="C:membrane"/>
    <property type="evidence" value="ECO:0007669"/>
    <property type="project" value="UniProtKB-SubCell"/>
</dbReference>
<dbReference type="Pfam" id="PF25145">
    <property type="entry name" value="NfeD1b_N"/>
    <property type="match status" value="1"/>
</dbReference>
<evidence type="ECO:0000313" key="11">
    <source>
        <dbReference type="Proteomes" id="UP000032233"/>
    </source>
</evidence>
<dbReference type="InterPro" id="IPR012340">
    <property type="entry name" value="NA-bd_OB-fold"/>
</dbReference>
<evidence type="ECO:0000259" key="9">
    <source>
        <dbReference type="Pfam" id="PF25145"/>
    </source>
</evidence>
<evidence type="ECO:0000256" key="4">
    <source>
        <dbReference type="ARBA" id="ARBA00023136"/>
    </source>
</evidence>
<evidence type="ECO:0000256" key="6">
    <source>
        <dbReference type="SAM" id="SignalP"/>
    </source>
</evidence>
<dbReference type="PANTHER" id="PTHR33507">
    <property type="entry name" value="INNER MEMBRANE PROTEIN YBBJ"/>
    <property type="match status" value="1"/>
</dbReference>
<keyword evidence="6" id="KW-0732">Signal</keyword>
<evidence type="ECO:0000256" key="2">
    <source>
        <dbReference type="ARBA" id="ARBA00022692"/>
    </source>
</evidence>
<accession>A0A0D2J1S7</accession>
<comment type="caution">
    <text evidence="10">The sequence shown here is derived from an EMBL/GenBank/DDBJ whole genome shotgun (WGS) entry which is preliminary data.</text>
</comment>
<feature type="domain" description="NfeD integral membrane" evidence="8">
    <location>
        <begin position="244"/>
        <end position="359"/>
    </location>
</feature>